<dbReference type="AlphaFoldDB" id="A0AAD8DI85"/>
<gene>
    <name evidence="3" type="ORF">O0I10_000584</name>
</gene>
<reference evidence="3 4" key="1">
    <citation type="submission" date="2023-03" db="EMBL/GenBank/DDBJ databases">
        <title>Genome sequence of Lichtheimia ornata CBS 291.66.</title>
        <authorList>
            <person name="Mohabir J.T."/>
            <person name="Shea T.P."/>
            <person name="Kurbessoian T."/>
            <person name="Berby B."/>
            <person name="Fontaine J."/>
            <person name="Livny J."/>
            <person name="Gnirke A."/>
            <person name="Stajich J.E."/>
            <person name="Cuomo C.A."/>
        </authorList>
    </citation>
    <scope>NUCLEOTIDE SEQUENCE [LARGE SCALE GENOMIC DNA]</scope>
    <source>
        <strain evidence="3">CBS 291.66</strain>
    </source>
</reference>
<comment type="caution">
    <text evidence="3">The sequence shown here is derived from an EMBL/GenBank/DDBJ whole genome shotgun (WGS) entry which is preliminary data.</text>
</comment>
<dbReference type="Proteomes" id="UP001234581">
    <property type="component" value="Unassembled WGS sequence"/>
</dbReference>
<accession>A0AAD8DI85</accession>
<keyword evidence="4" id="KW-1185">Reference proteome</keyword>
<dbReference type="RefSeq" id="XP_058348257.1">
    <property type="nucleotide sequence ID" value="XM_058480693.1"/>
</dbReference>
<evidence type="ECO:0000256" key="1">
    <source>
        <dbReference type="ARBA" id="ARBA00023002"/>
    </source>
</evidence>
<dbReference type="GeneID" id="83208006"/>
<sequence>MTRMNIILGTMTFGKTPASRITDPNTVNEIINVFGSHGYKELDTARVYCDGTTEEVLADLQVFDKFKVATKVAPRQPGDHQPERLKAIFQKSLEALKTDKVDILYLHAPDHSTPIEDTLSAVQEIYEKGHFERFGLSNYAAWQVSAICEIMRKNNWVQPTVYQGMYNALTRDVEHELFPCLKHYGILFNAYNPLAGGLLSPHYENMATRVESNSRFDPETNQGKMYRDRYWNQTYFDAISKVHQVAKESQLSPTDIALRWMVHHSLLNKDKGDGVIIGTSSVAHTEQNLKAVEQGPLPEHVLDALNAAWEVAMVKCPPYYR</sequence>
<dbReference type="GO" id="GO:0016491">
    <property type="term" value="F:oxidoreductase activity"/>
    <property type="evidence" value="ECO:0007669"/>
    <property type="project" value="UniProtKB-KW"/>
</dbReference>
<dbReference type="InterPro" id="IPR023210">
    <property type="entry name" value="NADP_OxRdtase_dom"/>
</dbReference>
<evidence type="ECO:0000259" key="2">
    <source>
        <dbReference type="Pfam" id="PF00248"/>
    </source>
</evidence>
<feature type="domain" description="NADP-dependent oxidoreductase" evidence="2">
    <location>
        <begin position="5"/>
        <end position="309"/>
    </location>
</feature>
<dbReference type="PANTHER" id="PTHR43364">
    <property type="entry name" value="NADH-SPECIFIC METHYLGLYOXAL REDUCTASE-RELATED"/>
    <property type="match status" value="1"/>
</dbReference>
<proteinExistence type="predicted"/>
<dbReference type="InterPro" id="IPR036812">
    <property type="entry name" value="NAD(P)_OxRdtase_dom_sf"/>
</dbReference>
<organism evidence="3 4">
    <name type="scientific">Lichtheimia ornata</name>
    <dbReference type="NCBI Taxonomy" id="688661"/>
    <lineage>
        <taxon>Eukaryota</taxon>
        <taxon>Fungi</taxon>
        <taxon>Fungi incertae sedis</taxon>
        <taxon>Mucoromycota</taxon>
        <taxon>Mucoromycotina</taxon>
        <taxon>Mucoromycetes</taxon>
        <taxon>Mucorales</taxon>
        <taxon>Lichtheimiaceae</taxon>
        <taxon>Lichtheimia</taxon>
    </lineage>
</organism>
<protein>
    <recommendedName>
        <fullName evidence="2">NADP-dependent oxidoreductase domain-containing protein</fullName>
    </recommendedName>
</protein>
<dbReference type="PANTHER" id="PTHR43364:SF4">
    <property type="entry name" value="NAD(P)-LINKED OXIDOREDUCTASE SUPERFAMILY PROTEIN"/>
    <property type="match status" value="1"/>
</dbReference>
<evidence type="ECO:0000313" key="4">
    <source>
        <dbReference type="Proteomes" id="UP001234581"/>
    </source>
</evidence>
<dbReference type="InterPro" id="IPR050523">
    <property type="entry name" value="AKR_Detox_Biosynth"/>
</dbReference>
<dbReference type="EMBL" id="JARTCD010000002">
    <property type="protein sequence ID" value="KAJ8663345.1"/>
    <property type="molecule type" value="Genomic_DNA"/>
</dbReference>
<keyword evidence="1" id="KW-0560">Oxidoreductase</keyword>
<dbReference type="CDD" id="cd19075">
    <property type="entry name" value="AKR_AKR7A1-5"/>
    <property type="match status" value="1"/>
</dbReference>
<evidence type="ECO:0000313" key="3">
    <source>
        <dbReference type="EMBL" id="KAJ8663345.1"/>
    </source>
</evidence>
<dbReference type="Gene3D" id="3.20.20.100">
    <property type="entry name" value="NADP-dependent oxidoreductase domain"/>
    <property type="match status" value="1"/>
</dbReference>
<dbReference type="Pfam" id="PF00248">
    <property type="entry name" value="Aldo_ket_red"/>
    <property type="match status" value="1"/>
</dbReference>
<name>A0AAD8DI85_9FUNG</name>
<dbReference type="SUPFAM" id="SSF51430">
    <property type="entry name" value="NAD(P)-linked oxidoreductase"/>
    <property type="match status" value="1"/>
</dbReference>